<evidence type="ECO:0008006" key="3">
    <source>
        <dbReference type="Google" id="ProtNLM"/>
    </source>
</evidence>
<gene>
    <name evidence="1" type="ORF">GCM10010990_12920</name>
</gene>
<name>A0A916YWZ1_9SPHN</name>
<sequence>MIATEAERAPLRARCKYRIGTGMAFPAQLTSLSADEAQIEGISRQLRLRDRLTVSFGGLHGIDAEVDWIERGSSARLRFINPLYPAVHTFVMAKLRGANFEVRRHKPRPAIRACS</sequence>
<proteinExistence type="predicted"/>
<comment type="caution">
    <text evidence="1">The sequence shown here is derived from an EMBL/GenBank/DDBJ whole genome shotgun (WGS) entry which is preliminary data.</text>
</comment>
<accession>A0A916YWZ1</accession>
<evidence type="ECO:0000313" key="2">
    <source>
        <dbReference type="Proteomes" id="UP000612349"/>
    </source>
</evidence>
<reference evidence="1" key="2">
    <citation type="submission" date="2020-09" db="EMBL/GenBank/DDBJ databases">
        <authorList>
            <person name="Sun Q."/>
            <person name="Zhou Y."/>
        </authorList>
    </citation>
    <scope>NUCLEOTIDE SEQUENCE</scope>
    <source>
        <strain evidence="1">CGMCC 1.15360</strain>
    </source>
</reference>
<organism evidence="1 2">
    <name type="scientific">Croceicoccus mobilis</name>
    <dbReference type="NCBI Taxonomy" id="1703339"/>
    <lineage>
        <taxon>Bacteria</taxon>
        <taxon>Pseudomonadati</taxon>
        <taxon>Pseudomonadota</taxon>
        <taxon>Alphaproteobacteria</taxon>
        <taxon>Sphingomonadales</taxon>
        <taxon>Erythrobacteraceae</taxon>
        <taxon>Croceicoccus</taxon>
    </lineage>
</organism>
<protein>
    <recommendedName>
        <fullName evidence="3">PilZ domain-containing protein</fullName>
    </recommendedName>
</protein>
<keyword evidence="2" id="KW-1185">Reference proteome</keyword>
<evidence type="ECO:0000313" key="1">
    <source>
        <dbReference type="EMBL" id="GGD64845.1"/>
    </source>
</evidence>
<dbReference type="Proteomes" id="UP000612349">
    <property type="component" value="Unassembled WGS sequence"/>
</dbReference>
<dbReference type="EMBL" id="BMIP01000002">
    <property type="protein sequence ID" value="GGD64845.1"/>
    <property type="molecule type" value="Genomic_DNA"/>
</dbReference>
<reference evidence="1" key="1">
    <citation type="journal article" date="2014" name="Int. J. Syst. Evol. Microbiol.">
        <title>Complete genome sequence of Corynebacterium casei LMG S-19264T (=DSM 44701T), isolated from a smear-ripened cheese.</title>
        <authorList>
            <consortium name="US DOE Joint Genome Institute (JGI-PGF)"/>
            <person name="Walter F."/>
            <person name="Albersmeier A."/>
            <person name="Kalinowski J."/>
            <person name="Ruckert C."/>
        </authorList>
    </citation>
    <scope>NUCLEOTIDE SEQUENCE</scope>
    <source>
        <strain evidence="1">CGMCC 1.15360</strain>
    </source>
</reference>
<dbReference type="RefSeq" id="WP_066775277.1">
    <property type="nucleotide sequence ID" value="NZ_BMIP01000002.1"/>
</dbReference>
<dbReference type="OrthoDB" id="9794070at2"/>
<dbReference type="AlphaFoldDB" id="A0A916YWZ1"/>